<reference evidence="1 2" key="1">
    <citation type="journal article" date="2010" name="J. Bacteriol.">
        <title>Complete genome sequence of "Candidatus Puniceispirillum marinum" IMCC1322, a representative of the SAR116 clade in the Alphaproteobacteria.</title>
        <authorList>
            <person name="Oh H.M."/>
            <person name="Kwon K.K."/>
            <person name="Kang I."/>
            <person name="Kang S.G."/>
            <person name="Lee J.H."/>
            <person name="Kim S.J."/>
            <person name="Cho J.C."/>
        </authorList>
    </citation>
    <scope>NUCLEOTIDE SEQUENCE [LARGE SCALE GENOMIC DNA]</scope>
    <source>
        <strain evidence="1 2">IMCC1322</strain>
    </source>
</reference>
<protein>
    <submittedName>
        <fullName evidence="1">Uncharacterized protein</fullName>
    </submittedName>
</protein>
<organism evidence="1 2">
    <name type="scientific">Puniceispirillum marinum (strain IMCC1322)</name>
    <dbReference type="NCBI Taxonomy" id="488538"/>
    <lineage>
        <taxon>Bacteria</taxon>
        <taxon>Pseudomonadati</taxon>
        <taxon>Pseudomonadota</taxon>
        <taxon>Alphaproteobacteria</taxon>
        <taxon>Candidatus Puniceispirillales</taxon>
        <taxon>Candidatus Puniceispirillaceae</taxon>
        <taxon>Candidatus Puniceispirillum</taxon>
    </lineage>
</organism>
<keyword evidence="2" id="KW-1185">Reference proteome</keyword>
<dbReference type="Proteomes" id="UP000007460">
    <property type="component" value="Chromosome"/>
</dbReference>
<accession>D5BPF8</accession>
<name>D5BPF8_PUNMI</name>
<evidence type="ECO:0000313" key="2">
    <source>
        <dbReference type="Proteomes" id="UP000007460"/>
    </source>
</evidence>
<dbReference type="KEGG" id="apb:SAR116_0197"/>
<gene>
    <name evidence="1" type="ordered locus">SAR116_0197</name>
</gene>
<evidence type="ECO:0000313" key="1">
    <source>
        <dbReference type="EMBL" id="ADE38440.1"/>
    </source>
</evidence>
<sequence>MGNVEKPTNITKIKLFLCSIVQIKLPIGTSASINGTSSTIMRSCGARLAVWHGASLTN</sequence>
<dbReference type="HOGENOM" id="CLU_2976071_0_0_5"/>
<dbReference type="STRING" id="488538.SAR116_0197"/>
<proteinExistence type="predicted"/>
<dbReference type="AlphaFoldDB" id="D5BPF8"/>
<dbReference type="EMBL" id="CP001751">
    <property type="protein sequence ID" value="ADE38440.1"/>
    <property type="molecule type" value="Genomic_DNA"/>
</dbReference>